<organism evidence="2 3">
    <name type="scientific">Rhizoctonia solani</name>
    <dbReference type="NCBI Taxonomy" id="456999"/>
    <lineage>
        <taxon>Eukaryota</taxon>
        <taxon>Fungi</taxon>
        <taxon>Dikarya</taxon>
        <taxon>Basidiomycota</taxon>
        <taxon>Agaricomycotina</taxon>
        <taxon>Agaricomycetes</taxon>
        <taxon>Cantharellales</taxon>
        <taxon>Ceratobasidiaceae</taxon>
        <taxon>Rhizoctonia</taxon>
    </lineage>
</organism>
<comment type="caution">
    <text evidence="2">The sequence shown here is derived from an EMBL/GenBank/DDBJ whole genome shotgun (WGS) entry which is preliminary data.</text>
</comment>
<sequence>MTLDLTASSLHVTRSTTIKLLKNKFVLQSGDFKALRELVKDLGQIIEGQGNTKPATPNKGKGPDHHETPRGPQLGPAISFATGTTGGKAPPKREDHRGWCAIDNGPSGYDLGTALGTSDEGPLHTP</sequence>
<accession>A0A8H3C0U7</accession>
<evidence type="ECO:0000313" key="3">
    <source>
        <dbReference type="Proteomes" id="UP000663846"/>
    </source>
</evidence>
<dbReference type="AlphaFoldDB" id="A0A8H3C0U7"/>
<evidence type="ECO:0000256" key="1">
    <source>
        <dbReference type="SAM" id="MobiDB-lite"/>
    </source>
</evidence>
<feature type="region of interest" description="Disordered" evidence="1">
    <location>
        <begin position="45"/>
        <end position="103"/>
    </location>
</feature>
<name>A0A8H3C0U7_9AGAM</name>
<dbReference type="Proteomes" id="UP000663846">
    <property type="component" value="Unassembled WGS sequence"/>
</dbReference>
<gene>
    <name evidence="2" type="ORF">RDB_LOCUS174433</name>
</gene>
<dbReference type="EMBL" id="CAJMWS010000961">
    <property type="protein sequence ID" value="CAE6470168.1"/>
    <property type="molecule type" value="Genomic_DNA"/>
</dbReference>
<proteinExistence type="predicted"/>
<reference evidence="2" key="1">
    <citation type="submission" date="2021-01" db="EMBL/GenBank/DDBJ databases">
        <authorList>
            <person name="Kaushik A."/>
        </authorList>
    </citation>
    <scope>NUCLEOTIDE SEQUENCE</scope>
    <source>
        <strain evidence="2">AG1-1C</strain>
    </source>
</reference>
<protein>
    <submittedName>
        <fullName evidence="2">Uncharacterized protein</fullName>
    </submittedName>
</protein>
<evidence type="ECO:0000313" key="2">
    <source>
        <dbReference type="EMBL" id="CAE6470168.1"/>
    </source>
</evidence>